<gene>
    <name evidence="16" type="primary">folB</name>
    <name evidence="16" type="ORF">BN1208_1241</name>
</gene>
<dbReference type="PANTHER" id="PTHR42844:SF1">
    <property type="entry name" value="DIHYDRONEOPTERIN ALDOLASE 1-RELATED"/>
    <property type="match status" value="1"/>
</dbReference>
<comment type="pathway">
    <text evidence="3">Cofactor biosynthesis; tetrahydrofolate biosynthesis; 2-amino-4-hydroxy-6-hydroxymethyl-7,8-dihydropteridine diphosphate from 7,8-dihydroneopterin triphosphate: step 3/4.</text>
</comment>
<dbReference type="GO" id="GO:0004150">
    <property type="term" value="F:dihydroneopterin aldolase activity"/>
    <property type="evidence" value="ECO:0007669"/>
    <property type="project" value="UniProtKB-EC"/>
</dbReference>
<dbReference type="Gene3D" id="3.30.1130.10">
    <property type="match status" value="1"/>
</dbReference>
<dbReference type="GO" id="GO:0016853">
    <property type="term" value="F:isomerase activity"/>
    <property type="evidence" value="ECO:0007669"/>
    <property type="project" value="UniProtKB-KW"/>
</dbReference>
<keyword evidence="17" id="KW-1185">Reference proteome</keyword>
<dbReference type="EC" id="4.1.2.25" evidence="6"/>
<evidence type="ECO:0000256" key="11">
    <source>
        <dbReference type="ARBA" id="ARBA00029947"/>
    </source>
</evidence>
<proteinExistence type="inferred from homology"/>
<dbReference type="SMART" id="SM00905">
    <property type="entry name" value="FolB"/>
    <property type="match status" value="1"/>
</dbReference>
<keyword evidence="10" id="KW-0456">Lyase</keyword>
<accession>A0A0D6EXA8</accession>
<dbReference type="OrthoDB" id="9810587at2"/>
<evidence type="ECO:0000256" key="7">
    <source>
        <dbReference type="ARBA" id="ARBA00018285"/>
    </source>
</evidence>
<dbReference type="KEGG" id="mbat:BN1208_1241"/>
<dbReference type="STRING" id="1581557.BN1208_1241"/>
<evidence type="ECO:0000313" key="16">
    <source>
        <dbReference type="EMBL" id="CEZ20121.1"/>
    </source>
</evidence>
<evidence type="ECO:0000256" key="14">
    <source>
        <dbReference type="ARBA" id="ARBA00032903"/>
    </source>
</evidence>
<dbReference type="NCBIfam" id="TIGR00526">
    <property type="entry name" value="folB_dom"/>
    <property type="match status" value="1"/>
</dbReference>
<comment type="similarity">
    <text evidence="4">Belongs to the DHNA family.</text>
</comment>
<reference evidence="17" key="1">
    <citation type="submission" date="2014-12" db="EMBL/GenBank/DDBJ databases">
        <authorList>
            <person name="Salcher M.M."/>
        </authorList>
    </citation>
    <scope>NUCLEOTIDE SEQUENCE [LARGE SCALE GENOMIC DNA]</scope>
    <source>
        <strain evidence="17">MMS-10A-171</strain>
    </source>
</reference>
<evidence type="ECO:0000256" key="10">
    <source>
        <dbReference type="ARBA" id="ARBA00023239"/>
    </source>
</evidence>
<evidence type="ECO:0000256" key="5">
    <source>
        <dbReference type="ARBA" id="ARBA00012234"/>
    </source>
</evidence>
<feature type="domain" description="Dihydroneopterin aldolase/epimerase" evidence="15">
    <location>
        <begin position="6"/>
        <end position="116"/>
    </location>
</feature>
<dbReference type="InterPro" id="IPR043133">
    <property type="entry name" value="GTP-CH-I_C/QueF"/>
</dbReference>
<dbReference type="SUPFAM" id="SSF55620">
    <property type="entry name" value="Tetrahydrobiopterin biosynthesis enzymes-like"/>
    <property type="match status" value="1"/>
</dbReference>
<dbReference type="PANTHER" id="PTHR42844">
    <property type="entry name" value="DIHYDRONEOPTERIN ALDOLASE 1-RELATED"/>
    <property type="match status" value="1"/>
</dbReference>
<name>A0A0D6EXA8_9PROT</name>
<evidence type="ECO:0000256" key="9">
    <source>
        <dbReference type="ARBA" id="ARBA00023235"/>
    </source>
</evidence>
<comment type="catalytic activity">
    <reaction evidence="1">
        <text>7,8-dihydroneopterin = 7,8-dihydromonapterin</text>
        <dbReference type="Rhea" id="RHEA:45328"/>
        <dbReference type="ChEBI" id="CHEBI:17001"/>
        <dbReference type="ChEBI" id="CHEBI:71175"/>
        <dbReference type="EC" id="5.1.99.8"/>
    </reaction>
</comment>
<evidence type="ECO:0000256" key="2">
    <source>
        <dbReference type="ARBA" id="ARBA00001353"/>
    </source>
</evidence>
<dbReference type="RefSeq" id="WP_046488870.1">
    <property type="nucleotide sequence ID" value="NZ_LN827929.1"/>
</dbReference>
<organism evidence="16 17">
    <name type="scientific">Candidatus Methylopumilus planktonicus</name>
    <dbReference type="NCBI Taxonomy" id="1581557"/>
    <lineage>
        <taxon>Bacteria</taxon>
        <taxon>Pseudomonadati</taxon>
        <taxon>Pseudomonadota</taxon>
        <taxon>Betaproteobacteria</taxon>
        <taxon>Nitrosomonadales</taxon>
        <taxon>Methylophilaceae</taxon>
        <taxon>Candidatus Methylopumilus</taxon>
    </lineage>
</organism>
<dbReference type="FunFam" id="3.30.1130.10:FF:000002">
    <property type="entry name" value="7,8-dihydroneopterin aldolase"/>
    <property type="match status" value="1"/>
</dbReference>
<dbReference type="AlphaFoldDB" id="A0A0D6EXA8"/>
<evidence type="ECO:0000256" key="3">
    <source>
        <dbReference type="ARBA" id="ARBA00005013"/>
    </source>
</evidence>
<keyword evidence="9" id="KW-0413">Isomerase</keyword>
<evidence type="ECO:0000256" key="1">
    <source>
        <dbReference type="ARBA" id="ARBA00000693"/>
    </source>
</evidence>
<keyword evidence="8" id="KW-0289">Folate biosynthesis</keyword>
<evidence type="ECO:0000259" key="15">
    <source>
        <dbReference type="SMART" id="SM00905"/>
    </source>
</evidence>
<evidence type="ECO:0000256" key="4">
    <source>
        <dbReference type="ARBA" id="ARBA00005708"/>
    </source>
</evidence>
<evidence type="ECO:0000256" key="13">
    <source>
        <dbReference type="ARBA" id="ARBA00032109"/>
    </source>
</evidence>
<dbReference type="Pfam" id="PF02152">
    <property type="entry name" value="FolB"/>
    <property type="match status" value="1"/>
</dbReference>
<evidence type="ECO:0000313" key="17">
    <source>
        <dbReference type="Proteomes" id="UP000064007"/>
    </source>
</evidence>
<dbReference type="EC" id="5.1.99.8" evidence="5"/>
<evidence type="ECO:0000256" key="12">
    <source>
        <dbReference type="ARBA" id="ARBA00031101"/>
    </source>
</evidence>
<protein>
    <recommendedName>
        <fullName evidence="7">Dihydroneopterin aldolase</fullName>
        <ecNumber evidence="6">4.1.2.25</ecNumber>
        <ecNumber evidence="5">5.1.99.8</ecNumber>
    </recommendedName>
    <alternativeName>
        <fullName evidence="12">7,8-dihydroneopterin 2'-epimerase</fullName>
    </alternativeName>
    <alternativeName>
        <fullName evidence="14">7,8-dihydroneopterin aldolase</fullName>
    </alternativeName>
    <alternativeName>
        <fullName evidence="11">7,8-dihydroneopterin epimerase</fullName>
    </alternativeName>
    <alternativeName>
        <fullName evidence="13">Dihydroneopterin epimerase</fullName>
    </alternativeName>
</protein>
<sequence>MTAPLIFIEEMKVETIIGVSDWERALPQILLVDLEMALPQITSTTSDLVGDTIDYAMVAERIKSITSSHTFKLLEPLAHLIIETLEKEFKSPWLKLKISKPHILPQVKALGVIFEKGSRP</sequence>
<dbReference type="InterPro" id="IPR006157">
    <property type="entry name" value="FolB_dom"/>
</dbReference>
<dbReference type="GO" id="GO:0005737">
    <property type="term" value="C:cytoplasm"/>
    <property type="evidence" value="ECO:0007669"/>
    <property type="project" value="TreeGrafter"/>
</dbReference>
<evidence type="ECO:0000256" key="8">
    <source>
        <dbReference type="ARBA" id="ARBA00022909"/>
    </source>
</evidence>
<comment type="catalytic activity">
    <reaction evidence="2">
        <text>7,8-dihydroneopterin = 6-hydroxymethyl-7,8-dihydropterin + glycolaldehyde</text>
        <dbReference type="Rhea" id="RHEA:10540"/>
        <dbReference type="ChEBI" id="CHEBI:17001"/>
        <dbReference type="ChEBI" id="CHEBI:17071"/>
        <dbReference type="ChEBI" id="CHEBI:44841"/>
        <dbReference type="EC" id="4.1.2.25"/>
    </reaction>
</comment>
<dbReference type="InterPro" id="IPR006156">
    <property type="entry name" value="Dihydroneopterin_aldolase"/>
</dbReference>
<dbReference type="Proteomes" id="UP000064007">
    <property type="component" value="Chromosome 1"/>
</dbReference>
<dbReference type="EMBL" id="LN827929">
    <property type="protein sequence ID" value="CEZ20121.1"/>
    <property type="molecule type" value="Genomic_DNA"/>
</dbReference>
<dbReference type="GO" id="GO:0046656">
    <property type="term" value="P:folic acid biosynthetic process"/>
    <property type="evidence" value="ECO:0007669"/>
    <property type="project" value="UniProtKB-KW"/>
</dbReference>
<evidence type="ECO:0000256" key="6">
    <source>
        <dbReference type="ARBA" id="ARBA00013043"/>
    </source>
</evidence>
<dbReference type="HOGENOM" id="CLU_112632_0_2_4"/>